<dbReference type="InterPro" id="IPR038301">
    <property type="entry name" value="AraC-like_sf"/>
</dbReference>
<evidence type="ECO:0000313" key="2">
    <source>
        <dbReference type="EMBL" id="MDQ0506362.1"/>
    </source>
</evidence>
<evidence type="ECO:0000256" key="1">
    <source>
        <dbReference type="SAM" id="MobiDB-lite"/>
    </source>
</evidence>
<protein>
    <submittedName>
        <fullName evidence="2">Uncharacterized protein</fullName>
    </submittedName>
</protein>
<name>A0ABU0LGU1_XANAG</name>
<feature type="region of interest" description="Disordered" evidence="1">
    <location>
        <begin position="156"/>
        <end position="180"/>
    </location>
</feature>
<reference evidence="2 3" key="1">
    <citation type="submission" date="2023-07" db="EMBL/GenBank/DDBJ databases">
        <title>Genomic Encyclopedia of Type Strains, Phase IV (KMG-IV): sequencing the most valuable type-strain genomes for metagenomic binning, comparative biology and taxonomic classification.</title>
        <authorList>
            <person name="Goeker M."/>
        </authorList>
    </citation>
    <scope>NUCLEOTIDE SEQUENCE [LARGE SCALE GENOMIC DNA]</scope>
    <source>
        <strain evidence="2 3">DSM 3770</strain>
    </source>
</reference>
<gene>
    <name evidence="2" type="ORF">QOZ94_003171</name>
</gene>
<dbReference type="Proteomes" id="UP001241747">
    <property type="component" value="Unassembled WGS sequence"/>
</dbReference>
<dbReference type="RefSeq" id="WP_237346661.1">
    <property type="nucleotide sequence ID" value="NZ_JABWGX010000021.1"/>
</dbReference>
<sequence>MGRDADMGDEALEPVFSGGMALLSQARARLSDERLAAGLDGGLRAGLSVLLLDLATALMLLRAVAEGDMAAEAACDEAARLDLPEQVADSLTPALREVRAPALQVVLLQVSGLAAQVLALLDAMAEHSAQHASTLQSTELPPALDAAGPWVALEEAENEKPRQRPTGHPRLRLVSPEEAP</sequence>
<dbReference type="EMBL" id="JAUSVY010000007">
    <property type="protein sequence ID" value="MDQ0506362.1"/>
    <property type="molecule type" value="Genomic_DNA"/>
</dbReference>
<accession>A0ABU0LGU1</accession>
<proteinExistence type="predicted"/>
<comment type="caution">
    <text evidence="2">The sequence shown here is derived from an EMBL/GenBank/DDBJ whole genome shotgun (WGS) entry which is preliminary data.</text>
</comment>
<dbReference type="Gene3D" id="1.10.8.930">
    <property type="entry name" value="Protein of unknown function DUF1465"/>
    <property type="match status" value="1"/>
</dbReference>
<evidence type="ECO:0000313" key="3">
    <source>
        <dbReference type="Proteomes" id="UP001241747"/>
    </source>
</evidence>
<organism evidence="2 3">
    <name type="scientific">Xanthobacter agilis</name>
    <dbReference type="NCBI Taxonomy" id="47492"/>
    <lineage>
        <taxon>Bacteria</taxon>
        <taxon>Pseudomonadati</taxon>
        <taxon>Pseudomonadota</taxon>
        <taxon>Alphaproteobacteria</taxon>
        <taxon>Hyphomicrobiales</taxon>
        <taxon>Xanthobacteraceae</taxon>
        <taxon>Xanthobacter</taxon>
    </lineage>
</organism>
<keyword evidence="3" id="KW-1185">Reference proteome</keyword>